<comment type="catalytic activity">
    <reaction evidence="8 9">
        <text>(1S,2R)-1-C-(indol-3-yl)glycerol 3-phosphate + L-serine = D-glyceraldehyde 3-phosphate + L-tryptophan + H2O</text>
        <dbReference type="Rhea" id="RHEA:10532"/>
        <dbReference type="ChEBI" id="CHEBI:15377"/>
        <dbReference type="ChEBI" id="CHEBI:33384"/>
        <dbReference type="ChEBI" id="CHEBI:57912"/>
        <dbReference type="ChEBI" id="CHEBI:58866"/>
        <dbReference type="ChEBI" id="CHEBI:59776"/>
        <dbReference type="EC" id="4.2.1.20"/>
    </reaction>
</comment>
<evidence type="ECO:0000313" key="11">
    <source>
        <dbReference type="EMBL" id="NNH78755.1"/>
    </source>
</evidence>
<gene>
    <name evidence="9" type="primary">trpA</name>
    <name evidence="11" type="ORF">HLH17_14080</name>
</gene>
<dbReference type="PANTHER" id="PTHR43406:SF1">
    <property type="entry name" value="TRYPTOPHAN SYNTHASE ALPHA CHAIN, CHLOROPLASTIC"/>
    <property type="match status" value="1"/>
</dbReference>
<dbReference type="Pfam" id="PF00290">
    <property type="entry name" value="Trp_syntA"/>
    <property type="match status" value="1"/>
</dbReference>
<dbReference type="CDD" id="cd04724">
    <property type="entry name" value="Tryptophan_synthase_alpha"/>
    <property type="match status" value="1"/>
</dbReference>
<organism evidence="11 12">
    <name type="scientific">Acinetobacter terrae</name>
    <dbReference type="NCBI Taxonomy" id="2731247"/>
    <lineage>
        <taxon>Bacteria</taxon>
        <taxon>Pseudomonadati</taxon>
        <taxon>Pseudomonadota</taxon>
        <taxon>Gammaproteobacteria</taxon>
        <taxon>Moraxellales</taxon>
        <taxon>Moraxellaceae</taxon>
        <taxon>Acinetobacter</taxon>
        <taxon>Acinetobacter Taxon 24</taxon>
    </lineage>
</organism>
<feature type="active site" description="Proton acceptor" evidence="9">
    <location>
        <position position="60"/>
    </location>
</feature>
<dbReference type="EC" id="4.2.1.20" evidence="9"/>
<evidence type="ECO:0000256" key="3">
    <source>
        <dbReference type="ARBA" id="ARBA00011270"/>
    </source>
</evidence>
<dbReference type="GO" id="GO:0005829">
    <property type="term" value="C:cytosol"/>
    <property type="evidence" value="ECO:0007669"/>
    <property type="project" value="TreeGrafter"/>
</dbReference>
<evidence type="ECO:0000256" key="2">
    <source>
        <dbReference type="ARBA" id="ARBA00004733"/>
    </source>
</evidence>
<name>A0A241VBQ9_9GAMM</name>
<dbReference type="InterPro" id="IPR002028">
    <property type="entry name" value="Trp_synthase_suA"/>
</dbReference>
<dbReference type="SUPFAM" id="SSF51366">
    <property type="entry name" value="Ribulose-phoshate binding barrel"/>
    <property type="match status" value="1"/>
</dbReference>
<dbReference type="PANTHER" id="PTHR43406">
    <property type="entry name" value="TRYPTOPHAN SYNTHASE, ALPHA CHAIN"/>
    <property type="match status" value="1"/>
</dbReference>
<comment type="similarity">
    <text evidence="9 10">Belongs to the TrpA family.</text>
</comment>
<comment type="pathway">
    <text evidence="2 9">Amino-acid biosynthesis; L-tryptophan biosynthesis; L-tryptophan from chorismate: step 5/5.</text>
</comment>
<comment type="subunit">
    <text evidence="3 9">Tetramer of two alpha and two beta chains.</text>
</comment>
<evidence type="ECO:0000256" key="6">
    <source>
        <dbReference type="ARBA" id="ARBA00023141"/>
    </source>
</evidence>
<dbReference type="UniPathway" id="UPA00035">
    <property type="reaction ID" value="UER00044"/>
</dbReference>
<sequence>MNRLDQKLKELKQENRSGLVCYFTAGDPGFAESSNLFSQLGQAGADIIEIGIPFSDPVADGEIIQAAHIRALSAGQTVNKTIELVKEIRLNDNKTPIVFMTYLNPILQYGFEKLVCETENLIEGLLILDAPLEYQDHFKLILNAKNMHLISMTAPTTPVERLEQISASATGFLYHVAENGLTGGNLNLPNLEKKIAEIKPIFNIPIAIGFGIKNESQVKTLANKVDMVVIGSALVETFFKQGVDATLEKVRAFSQVLKQTK</sequence>
<evidence type="ECO:0000256" key="9">
    <source>
        <dbReference type="HAMAP-Rule" id="MF_00131"/>
    </source>
</evidence>
<accession>A0A7Y2WBW4</accession>
<evidence type="ECO:0000256" key="8">
    <source>
        <dbReference type="ARBA" id="ARBA00049047"/>
    </source>
</evidence>
<keyword evidence="5 9" id="KW-0822">Tryptophan biosynthesis</keyword>
<proteinExistence type="inferred from homology"/>
<dbReference type="FunFam" id="3.20.20.70:FF:000037">
    <property type="entry name" value="Tryptophan synthase alpha chain"/>
    <property type="match status" value="1"/>
</dbReference>
<dbReference type="PROSITE" id="PS00167">
    <property type="entry name" value="TRP_SYNTHASE_ALPHA"/>
    <property type="match status" value="1"/>
</dbReference>
<dbReference type="HAMAP" id="MF_00131">
    <property type="entry name" value="Trp_synth_alpha"/>
    <property type="match status" value="1"/>
</dbReference>
<evidence type="ECO:0000256" key="5">
    <source>
        <dbReference type="ARBA" id="ARBA00022822"/>
    </source>
</evidence>
<protein>
    <recommendedName>
        <fullName evidence="9">Tryptophan synthase alpha chain</fullName>
        <ecNumber evidence="9">4.2.1.20</ecNumber>
    </recommendedName>
</protein>
<dbReference type="AlphaFoldDB" id="A0A241VBQ9"/>
<accession>A0A241VBQ9</accession>
<dbReference type="GO" id="GO:0004834">
    <property type="term" value="F:tryptophan synthase activity"/>
    <property type="evidence" value="ECO:0007669"/>
    <property type="project" value="UniProtKB-UniRule"/>
</dbReference>
<comment type="caution">
    <text evidence="11">The sequence shown here is derived from an EMBL/GenBank/DDBJ whole genome shotgun (WGS) entry which is preliminary data.</text>
</comment>
<comment type="function">
    <text evidence="1 9">The alpha subunit is responsible for the aldol cleavage of indoleglycerol phosphate to indole and glyceraldehyde 3-phosphate.</text>
</comment>
<evidence type="ECO:0000256" key="10">
    <source>
        <dbReference type="RuleBase" id="RU003662"/>
    </source>
</evidence>
<dbReference type="STRING" id="1977878.B9T23_14245"/>
<dbReference type="Gene3D" id="3.20.20.70">
    <property type="entry name" value="Aldolase class I"/>
    <property type="match status" value="1"/>
</dbReference>
<dbReference type="InterPro" id="IPR011060">
    <property type="entry name" value="RibuloseP-bd_barrel"/>
</dbReference>
<keyword evidence="6 9" id="KW-0057">Aromatic amino acid biosynthesis</keyword>
<evidence type="ECO:0000256" key="4">
    <source>
        <dbReference type="ARBA" id="ARBA00022605"/>
    </source>
</evidence>
<reference evidence="11 12" key="1">
    <citation type="submission" date="2020-04" db="EMBL/GenBank/DDBJ databases">
        <title>Acinetobacter Taxon 24.</title>
        <authorList>
            <person name="Nemec A."/>
            <person name="Radolfova-Krizova L."/>
            <person name="Higgins P.G."/>
            <person name="Spanelova P."/>
        </authorList>
    </citation>
    <scope>NUCLEOTIDE SEQUENCE [LARGE SCALE GENOMIC DNA]</scope>
    <source>
        <strain evidence="11 12">ANC 5380</strain>
    </source>
</reference>
<keyword evidence="4 9" id="KW-0028">Amino-acid biosynthesis</keyword>
<keyword evidence="7 9" id="KW-0456">Lyase</keyword>
<dbReference type="Proteomes" id="UP000569202">
    <property type="component" value="Unassembled WGS sequence"/>
</dbReference>
<dbReference type="EMBL" id="JABERL010000052">
    <property type="protein sequence ID" value="NNH78755.1"/>
    <property type="molecule type" value="Genomic_DNA"/>
</dbReference>
<evidence type="ECO:0000256" key="7">
    <source>
        <dbReference type="ARBA" id="ARBA00023239"/>
    </source>
</evidence>
<dbReference type="NCBIfam" id="TIGR00262">
    <property type="entry name" value="trpA"/>
    <property type="match status" value="1"/>
</dbReference>
<evidence type="ECO:0000313" key="12">
    <source>
        <dbReference type="Proteomes" id="UP000569202"/>
    </source>
</evidence>
<feature type="active site" description="Proton acceptor" evidence="9">
    <location>
        <position position="49"/>
    </location>
</feature>
<dbReference type="InterPro" id="IPR018204">
    <property type="entry name" value="Trp_synthase_alpha_AS"/>
</dbReference>
<dbReference type="RefSeq" id="WP_067723113.1">
    <property type="nucleotide sequence ID" value="NZ_JABERL010000052.1"/>
</dbReference>
<evidence type="ECO:0000256" key="1">
    <source>
        <dbReference type="ARBA" id="ARBA00003365"/>
    </source>
</evidence>
<dbReference type="InterPro" id="IPR013785">
    <property type="entry name" value="Aldolase_TIM"/>
</dbReference>